<evidence type="ECO:0000313" key="1">
    <source>
        <dbReference type="EMBL" id="PPQ69268.1"/>
    </source>
</evidence>
<dbReference type="EMBL" id="NHTK01005989">
    <property type="protein sequence ID" value="PPQ69268.1"/>
    <property type="molecule type" value="Genomic_DNA"/>
</dbReference>
<dbReference type="AlphaFoldDB" id="A0A409VSP1"/>
<protein>
    <submittedName>
        <fullName evidence="1">Uncharacterized protein</fullName>
    </submittedName>
</protein>
<dbReference type="Proteomes" id="UP000284842">
    <property type="component" value="Unassembled WGS sequence"/>
</dbReference>
<comment type="caution">
    <text evidence="1">The sequence shown here is derived from an EMBL/GenBank/DDBJ whole genome shotgun (WGS) entry which is preliminary data.</text>
</comment>
<sequence length="142" mass="15940">MLQGSESIGWKMHATNEGADFWRFESIRWNGPKEPNALAFTKIGSIMEGLEVEHIIEYLKDIPMTVPEGRKGLDLQFSSRVWFGEAIRLLNDSQMFVHCPDVEALVREVTIQGATAQNQSIGPPRPIIAVSKVARAWPDDGY</sequence>
<dbReference type="OrthoDB" id="3016366at2759"/>
<name>A0A409VSP1_9AGAR</name>
<accession>A0A409VSP1</accession>
<organism evidence="1 2">
    <name type="scientific">Panaeolus cyanescens</name>
    <dbReference type="NCBI Taxonomy" id="181874"/>
    <lineage>
        <taxon>Eukaryota</taxon>
        <taxon>Fungi</taxon>
        <taxon>Dikarya</taxon>
        <taxon>Basidiomycota</taxon>
        <taxon>Agaricomycotina</taxon>
        <taxon>Agaricomycetes</taxon>
        <taxon>Agaricomycetidae</taxon>
        <taxon>Agaricales</taxon>
        <taxon>Agaricineae</taxon>
        <taxon>Galeropsidaceae</taxon>
        <taxon>Panaeolus</taxon>
    </lineage>
</organism>
<dbReference type="InParanoid" id="A0A409VSP1"/>
<evidence type="ECO:0000313" key="2">
    <source>
        <dbReference type="Proteomes" id="UP000284842"/>
    </source>
</evidence>
<gene>
    <name evidence="1" type="ORF">CVT24_000074</name>
</gene>
<proteinExistence type="predicted"/>
<reference evidence="1 2" key="1">
    <citation type="journal article" date="2018" name="Evol. Lett.">
        <title>Horizontal gene cluster transfer increased hallucinogenic mushroom diversity.</title>
        <authorList>
            <person name="Reynolds H.T."/>
            <person name="Vijayakumar V."/>
            <person name="Gluck-Thaler E."/>
            <person name="Korotkin H.B."/>
            <person name="Matheny P.B."/>
            <person name="Slot J.C."/>
        </authorList>
    </citation>
    <scope>NUCLEOTIDE SEQUENCE [LARGE SCALE GENOMIC DNA]</scope>
    <source>
        <strain evidence="1 2">2629</strain>
    </source>
</reference>
<keyword evidence="2" id="KW-1185">Reference proteome</keyword>